<evidence type="ECO:0000256" key="1">
    <source>
        <dbReference type="SAM" id="MobiDB-lite"/>
    </source>
</evidence>
<reference evidence="3" key="1">
    <citation type="submission" date="2017-08" db="EMBL/GenBank/DDBJ databases">
        <authorList>
            <person name="Cuomo C."/>
            <person name="Billmyre B."/>
            <person name="Heitman J."/>
        </authorList>
    </citation>
    <scope>NUCLEOTIDE SEQUENCE</scope>
    <source>
        <strain evidence="3">CBS 12478</strain>
    </source>
</reference>
<dbReference type="AlphaFoldDB" id="A0AAJ8LRI3"/>
<evidence type="ECO:0000313" key="4">
    <source>
        <dbReference type="Proteomes" id="UP000322225"/>
    </source>
</evidence>
<feature type="compositionally biased region" description="Low complexity" evidence="1">
    <location>
        <begin position="1"/>
        <end position="72"/>
    </location>
</feature>
<feature type="region of interest" description="Disordered" evidence="1">
    <location>
        <begin position="106"/>
        <end position="138"/>
    </location>
</feature>
<dbReference type="EMBL" id="CP144062">
    <property type="protein sequence ID" value="WWD21966.1"/>
    <property type="molecule type" value="Genomic_DNA"/>
</dbReference>
<evidence type="ECO:0000313" key="3">
    <source>
        <dbReference type="EMBL" id="WWD21966.1"/>
    </source>
</evidence>
<keyword evidence="2" id="KW-0812">Transmembrane</keyword>
<name>A0AAJ8LRI3_9TREE</name>
<dbReference type="GeneID" id="43587936"/>
<accession>A0AAJ8LRI3</accession>
<dbReference type="Proteomes" id="UP000322225">
    <property type="component" value="Chromosome 12"/>
</dbReference>
<proteinExistence type="predicted"/>
<evidence type="ECO:0000256" key="2">
    <source>
        <dbReference type="SAM" id="Phobius"/>
    </source>
</evidence>
<feature type="compositionally biased region" description="Basic and acidic residues" evidence="1">
    <location>
        <begin position="515"/>
        <end position="529"/>
    </location>
</feature>
<gene>
    <name evidence="3" type="ORF">CI109_106454</name>
</gene>
<keyword evidence="2" id="KW-0472">Membrane</keyword>
<feature type="region of interest" description="Disordered" evidence="1">
    <location>
        <begin position="414"/>
        <end position="575"/>
    </location>
</feature>
<organism evidence="3 4">
    <name type="scientific">Kwoniella shandongensis</name>
    <dbReference type="NCBI Taxonomy" id="1734106"/>
    <lineage>
        <taxon>Eukaryota</taxon>
        <taxon>Fungi</taxon>
        <taxon>Dikarya</taxon>
        <taxon>Basidiomycota</taxon>
        <taxon>Agaricomycotina</taxon>
        <taxon>Tremellomycetes</taxon>
        <taxon>Tremellales</taxon>
        <taxon>Cryptococcaceae</taxon>
        <taxon>Kwoniella</taxon>
    </lineage>
</organism>
<feature type="compositionally biased region" description="Low complexity" evidence="1">
    <location>
        <begin position="482"/>
        <end position="509"/>
    </location>
</feature>
<feature type="transmembrane region" description="Helical" evidence="2">
    <location>
        <begin position="78"/>
        <end position="97"/>
    </location>
</feature>
<sequence>MDVTSTLTSSTTTSTQPSSTIASKSTDTTSVSSSDISASPSDSNTSSTSVAASTATSSPSSTPTNSATADPSRQPSSIRYLVPVFLIILITLGGWIFQKYRKRKALREEQESRSQRAQRNEGGWKELKHDDDYDDPWDVGDDDPLHSWREKDLHPSLSRDVPVISVAGKGWGWRDSFRDWKSARGKENGNGAERLIGFEEMGERTTMKLVTRNLETYQTLPNPSGPFADDDEVDQDGERGSIRALRDKIASLSYASPSSSPHKGKLERNRSPNKRMSQREADDVPLDPPAWIRPRAVSPTSQILSPPLHPHLFFHPTTSVQSIHGLMGHTQGQGGHQHIMTEITEDQSGSEYGSDDGTATIISKDSRLAPVVVNTQATAQSLASKFPRIPSTASGLAGADSYSVVANAKIAPVPRSKLNGNSIGKGAGQKETPSLQRNSTTTPTSTSKLNPSAAARGSPSEAKTSAPLALRRSTAIQNLSKTRPSPRSPGLLSPTSANANPSGASSGSPRKTRVQRKEQKARDKVEDILKASWSDRALTSPPLGGGEAGPSLAQQLGGTGSGVVPGMMSPGLEKTGGIEQRLAMLRRVEI</sequence>
<reference evidence="3" key="2">
    <citation type="submission" date="2024-01" db="EMBL/GenBank/DDBJ databases">
        <title>Comparative genomics of Cryptococcus and Kwoniella reveals pathogenesis evolution and contrasting modes of karyotype evolution via chromosome fusion or intercentromeric recombination.</title>
        <authorList>
            <person name="Coelho M.A."/>
            <person name="David-Palma M."/>
            <person name="Shea T."/>
            <person name="Bowers K."/>
            <person name="McGinley-Smith S."/>
            <person name="Mohammad A.W."/>
            <person name="Gnirke A."/>
            <person name="Yurkov A.M."/>
            <person name="Nowrousian M."/>
            <person name="Sun S."/>
            <person name="Cuomo C.A."/>
            <person name="Heitman J."/>
        </authorList>
    </citation>
    <scope>NUCLEOTIDE SEQUENCE</scope>
    <source>
        <strain evidence="3">CBS 12478</strain>
    </source>
</reference>
<feature type="compositionally biased region" description="Polar residues" evidence="1">
    <location>
        <begin position="431"/>
        <end position="450"/>
    </location>
</feature>
<feature type="compositionally biased region" description="Basic and acidic residues" evidence="1">
    <location>
        <begin position="106"/>
        <end position="131"/>
    </location>
</feature>
<protein>
    <submittedName>
        <fullName evidence="3">Uncharacterized protein</fullName>
    </submittedName>
</protein>
<dbReference type="RefSeq" id="XP_031861807.2">
    <property type="nucleotide sequence ID" value="XM_032003809.2"/>
</dbReference>
<feature type="compositionally biased region" description="Low complexity" evidence="1">
    <location>
        <begin position="252"/>
        <end position="261"/>
    </location>
</feature>
<keyword evidence="2" id="KW-1133">Transmembrane helix</keyword>
<feature type="region of interest" description="Disordered" evidence="1">
    <location>
        <begin position="252"/>
        <end position="290"/>
    </location>
</feature>
<keyword evidence="4" id="KW-1185">Reference proteome</keyword>
<dbReference type="KEGG" id="ksn:43587936"/>
<feature type="region of interest" description="Disordered" evidence="1">
    <location>
        <begin position="1"/>
        <end position="74"/>
    </location>
</feature>